<evidence type="ECO:0000313" key="9">
    <source>
        <dbReference type="EMBL" id="GFG28169.1"/>
    </source>
</evidence>
<evidence type="ECO:0000256" key="2">
    <source>
        <dbReference type="ARBA" id="ARBA00004922"/>
    </source>
</evidence>
<evidence type="ECO:0000256" key="4">
    <source>
        <dbReference type="ARBA" id="ARBA00022676"/>
    </source>
</evidence>
<reference evidence="10" key="1">
    <citation type="submission" date="2020-01" db="EMBL/GenBank/DDBJ databases">
        <title>Draft genome sequence of the Termite Coptotermes fromosanus.</title>
        <authorList>
            <person name="Itakura S."/>
            <person name="Yosikawa Y."/>
            <person name="Umezawa K."/>
        </authorList>
    </citation>
    <scope>NUCLEOTIDE SEQUENCE [LARGE SCALE GENOMIC DNA]</scope>
</reference>
<feature type="domain" description="Fucosyltransferase C-terminal" evidence="8">
    <location>
        <begin position="2"/>
        <end position="83"/>
    </location>
</feature>
<keyword evidence="4 7" id="KW-0328">Glycosyltransferase</keyword>
<dbReference type="PANTHER" id="PTHR48438">
    <property type="entry name" value="ALPHA-(1,3)-FUCOSYLTRANSFERASE C-RELATED"/>
    <property type="match status" value="1"/>
</dbReference>
<dbReference type="Gene3D" id="3.40.50.11660">
    <property type="entry name" value="Glycosyl transferase family 10, C-terminal domain"/>
    <property type="match status" value="1"/>
</dbReference>
<dbReference type="SUPFAM" id="SSF53756">
    <property type="entry name" value="UDP-Glycosyltransferase/glycogen phosphorylase"/>
    <property type="match status" value="1"/>
</dbReference>
<dbReference type="GO" id="GO:0032580">
    <property type="term" value="C:Golgi cisterna membrane"/>
    <property type="evidence" value="ECO:0007669"/>
    <property type="project" value="UniProtKB-SubCell"/>
</dbReference>
<dbReference type="InterPro" id="IPR055270">
    <property type="entry name" value="Glyco_tran_10_C"/>
</dbReference>
<name>A0A6L2P7U6_COPFO</name>
<accession>A0A6L2P7U6</accession>
<evidence type="ECO:0000256" key="1">
    <source>
        <dbReference type="ARBA" id="ARBA00004323"/>
    </source>
</evidence>
<dbReference type="AlphaFoldDB" id="A0A6L2P7U6"/>
<dbReference type="GO" id="GO:0008417">
    <property type="term" value="F:fucosyltransferase activity"/>
    <property type="evidence" value="ECO:0007669"/>
    <property type="project" value="InterPro"/>
</dbReference>
<keyword evidence="6 7" id="KW-0333">Golgi apparatus</keyword>
<dbReference type="OrthoDB" id="427096at2759"/>
<keyword evidence="7" id="KW-0812">Transmembrane</keyword>
<keyword evidence="10" id="KW-1185">Reference proteome</keyword>
<dbReference type="EC" id="2.4.1.-" evidence="7"/>
<evidence type="ECO:0000256" key="3">
    <source>
        <dbReference type="ARBA" id="ARBA00008919"/>
    </source>
</evidence>
<keyword evidence="5 7" id="KW-0808">Transferase</keyword>
<organism evidence="9 10">
    <name type="scientific">Coptotermes formosanus</name>
    <name type="common">Formosan subterranean termite</name>
    <dbReference type="NCBI Taxonomy" id="36987"/>
    <lineage>
        <taxon>Eukaryota</taxon>
        <taxon>Metazoa</taxon>
        <taxon>Ecdysozoa</taxon>
        <taxon>Arthropoda</taxon>
        <taxon>Hexapoda</taxon>
        <taxon>Insecta</taxon>
        <taxon>Pterygota</taxon>
        <taxon>Neoptera</taxon>
        <taxon>Polyneoptera</taxon>
        <taxon>Dictyoptera</taxon>
        <taxon>Blattodea</taxon>
        <taxon>Blattoidea</taxon>
        <taxon>Termitoidae</taxon>
        <taxon>Rhinotermitidae</taxon>
        <taxon>Coptotermes</taxon>
    </lineage>
</organism>
<comment type="caution">
    <text evidence="9">The sequence shown here is derived from an EMBL/GenBank/DDBJ whole genome shotgun (WGS) entry which is preliminary data.</text>
</comment>
<dbReference type="UniPathway" id="UPA00378"/>
<dbReference type="GO" id="GO:0000139">
    <property type="term" value="C:Golgi membrane"/>
    <property type="evidence" value="ECO:0007669"/>
    <property type="project" value="UniProtKB-SubCell"/>
</dbReference>
<dbReference type="Proteomes" id="UP000502823">
    <property type="component" value="Unassembled WGS sequence"/>
</dbReference>
<comment type="subcellular location">
    <subcellularLocation>
        <location evidence="1">Golgi apparatus membrane</location>
        <topology evidence="1">Single-pass type II membrane protein</topology>
    </subcellularLocation>
    <subcellularLocation>
        <location evidence="7">Golgi apparatus</location>
        <location evidence="7">Golgi stack membrane</location>
        <topology evidence="7">Single-pass type II membrane protein</topology>
    </subcellularLocation>
</comment>
<evidence type="ECO:0000256" key="6">
    <source>
        <dbReference type="ARBA" id="ARBA00023034"/>
    </source>
</evidence>
<evidence type="ECO:0000259" key="8">
    <source>
        <dbReference type="Pfam" id="PF00852"/>
    </source>
</evidence>
<comment type="pathway">
    <text evidence="2">Protein modification; protein glycosylation.</text>
</comment>
<evidence type="ECO:0000313" key="10">
    <source>
        <dbReference type="Proteomes" id="UP000502823"/>
    </source>
</evidence>
<gene>
    <name evidence="9" type="ORF">Cfor_11249</name>
</gene>
<comment type="similarity">
    <text evidence="3 7">Belongs to the glycosyltransferase 10 family.</text>
</comment>
<dbReference type="EMBL" id="BLKM01000017">
    <property type="protein sequence ID" value="GFG28169.1"/>
    <property type="molecule type" value="Genomic_DNA"/>
</dbReference>
<dbReference type="InterPro" id="IPR038577">
    <property type="entry name" value="GT10-like_C_sf"/>
</dbReference>
<dbReference type="InParanoid" id="A0A6L2P7U6"/>
<sequence length="108" mass="12592">MGARPEEYALVAPYRSYIHVDEFESPEALAAYLHRLDTDDDLYNSYFRWKGTGEFINTQILCRLCAMLHDDFPNKSYQDINDWWRGPGICTTGSWRKVDKILTRVPGV</sequence>
<dbReference type="InterPro" id="IPR001503">
    <property type="entry name" value="Glyco_trans_10"/>
</dbReference>
<dbReference type="PANTHER" id="PTHR48438:SF1">
    <property type="entry name" value="ALPHA-(1,3)-FUCOSYLTRANSFERASE C-RELATED"/>
    <property type="match status" value="1"/>
</dbReference>
<protein>
    <recommendedName>
        <fullName evidence="7">Fucosyltransferase</fullName>
        <ecNumber evidence="7">2.4.1.-</ecNumber>
    </recommendedName>
</protein>
<evidence type="ECO:0000256" key="7">
    <source>
        <dbReference type="RuleBase" id="RU003832"/>
    </source>
</evidence>
<dbReference type="Pfam" id="PF00852">
    <property type="entry name" value="Glyco_transf_10"/>
    <property type="match status" value="1"/>
</dbReference>
<proteinExistence type="inferred from homology"/>
<evidence type="ECO:0000256" key="5">
    <source>
        <dbReference type="ARBA" id="ARBA00022679"/>
    </source>
</evidence>
<keyword evidence="7" id="KW-0472">Membrane</keyword>